<dbReference type="PANTHER" id="PTHR12558">
    <property type="entry name" value="CELL DIVISION CYCLE 16,23,27"/>
    <property type="match status" value="1"/>
</dbReference>
<accession>G4RBR7</accession>
<dbReference type="AlphaFoldDB" id="G4RBR7"/>
<evidence type="ECO:0000256" key="3">
    <source>
        <dbReference type="PROSITE-ProRule" id="PRU00339"/>
    </source>
</evidence>
<dbReference type="Proteomes" id="UP000008850">
    <property type="component" value="Chromosome"/>
</dbReference>
<dbReference type="Pfam" id="PF07719">
    <property type="entry name" value="TPR_2"/>
    <property type="match status" value="1"/>
</dbReference>
<dbReference type="STRING" id="1082931.KKY_539"/>
<dbReference type="RefSeq" id="WP_014129729.1">
    <property type="nucleotide sequence ID" value="NC_016078.1"/>
</dbReference>
<dbReference type="SMART" id="SM00028">
    <property type="entry name" value="TPR"/>
    <property type="match status" value="6"/>
</dbReference>
<evidence type="ECO:0000313" key="4">
    <source>
        <dbReference type="EMBL" id="AEQ50580.1"/>
    </source>
</evidence>
<dbReference type="Pfam" id="PF13432">
    <property type="entry name" value="TPR_16"/>
    <property type="match status" value="2"/>
</dbReference>
<dbReference type="InterPro" id="IPR019734">
    <property type="entry name" value="TPR_rpt"/>
</dbReference>
<protein>
    <submittedName>
        <fullName evidence="4">TPR domain protein</fullName>
    </submittedName>
</protein>
<evidence type="ECO:0000256" key="2">
    <source>
        <dbReference type="ARBA" id="ARBA00022803"/>
    </source>
</evidence>
<name>G4RBR7_PELHB</name>
<sequence length="588" mass="64106">MAIGYDRLVLGLQARSSGTIVLKLFKRPIHALIVAALCAGVPLSSSFAQQDILPMRVSSTMGSYLAGLSAIDALDARRAASLFMQAAERDWDNPIYSSQAFLAYLLAGDISEAATMAQHVIDLTPEDELAHLVLGSVALKQRRYASADQMLSRVPEASLVGIIASVMRAWAEVGEGDMTAANSILSDVGQGGFDEFIIFHRAILADVGGERDTAIDLARQAYELDPLVPRIAEAYIRMLGNAGRFEEAQAVLDTFAEQGVEHPVVDSLREAIANGKKPGLFAGSVQSGAAEMLHGLGTALARDGSIQLGVGFLQLANYLDPEAAIISISLGELLASAGRYDEADAIFESVPNDSPLRINALIRLAENIDLRGDRDAAISRLQNIAVSNPDSQEVHGILGDTLRYAERWEEAAEAYSSVIDGLDPARPNDWRFYYVRGISYERAKQWDRAEADFLKALELRPNHPDVLNYLGYTWVDRGENLEEALEMIEQAVELSPRNGYIVDSLGWAFYKLGRIDEAVEVLEDAVNLLPADPEINDHLGDVYWVAGRQREAMFQWRIAIDVDEDGAVTERATPKLLNGLDPNAPIGD</sequence>
<keyword evidence="5" id="KW-1185">Reference proteome</keyword>
<dbReference type="HOGENOM" id="CLU_007251_2_1_5"/>
<feature type="repeat" description="TPR" evidence="3">
    <location>
        <begin position="499"/>
        <end position="532"/>
    </location>
</feature>
<proteinExistence type="predicted"/>
<reference evidence="4 5" key="1">
    <citation type="journal article" date="2012" name="J. Bacteriol.">
        <title>Complete genome sequence of Pelagibacterium halotolerans B2T.</title>
        <authorList>
            <person name="Huo Y.Y."/>
            <person name="Cheng H."/>
            <person name="Han X.F."/>
            <person name="Jiang X.W."/>
            <person name="Sun C."/>
            <person name="Zhang X.Q."/>
            <person name="Zhu X.F."/>
            <person name="Liu Y.F."/>
            <person name="Li P.F."/>
            <person name="Ni P.X."/>
            <person name="Wu M."/>
        </authorList>
    </citation>
    <scope>NUCLEOTIDE SEQUENCE [LARGE SCALE GENOMIC DNA]</scope>
    <source>
        <strain evidence="5">DSM 22347 / JCM 15775 / CGMCC 1.7692 / B2</strain>
    </source>
</reference>
<dbReference type="PATRIC" id="fig|1082931.4.peg.535"/>
<evidence type="ECO:0000256" key="1">
    <source>
        <dbReference type="ARBA" id="ARBA00022737"/>
    </source>
</evidence>
<dbReference type="eggNOG" id="COG0457">
    <property type="taxonomic scope" value="Bacteria"/>
</dbReference>
<dbReference type="SUPFAM" id="SSF48452">
    <property type="entry name" value="TPR-like"/>
    <property type="match status" value="2"/>
</dbReference>
<dbReference type="PANTHER" id="PTHR12558:SF13">
    <property type="entry name" value="CELL DIVISION CYCLE PROTEIN 27 HOMOLOG"/>
    <property type="match status" value="1"/>
</dbReference>
<dbReference type="Pfam" id="PF13414">
    <property type="entry name" value="TPR_11"/>
    <property type="match status" value="1"/>
</dbReference>
<dbReference type="Gene3D" id="1.25.40.10">
    <property type="entry name" value="Tetratricopeptide repeat domain"/>
    <property type="match status" value="2"/>
</dbReference>
<feature type="repeat" description="TPR" evidence="3">
    <location>
        <begin position="430"/>
        <end position="463"/>
    </location>
</feature>
<organism evidence="4 5">
    <name type="scientific">Pelagibacterium halotolerans (strain DSM 22347 / JCM 15775 / CGMCC 1.7692 / B2)</name>
    <dbReference type="NCBI Taxonomy" id="1082931"/>
    <lineage>
        <taxon>Bacteria</taxon>
        <taxon>Pseudomonadati</taxon>
        <taxon>Pseudomonadota</taxon>
        <taxon>Alphaproteobacteria</taxon>
        <taxon>Hyphomicrobiales</taxon>
        <taxon>Devosiaceae</taxon>
        <taxon>Pelagibacterium</taxon>
    </lineage>
</organism>
<dbReference type="InterPro" id="IPR013105">
    <property type="entry name" value="TPR_2"/>
</dbReference>
<keyword evidence="1" id="KW-0677">Repeat</keyword>
<dbReference type="InterPro" id="IPR011990">
    <property type="entry name" value="TPR-like_helical_dom_sf"/>
</dbReference>
<dbReference type="EMBL" id="CP003075">
    <property type="protein sequence ID" value="AEQ50580.1"/>
    <property type="molecule type" value="Genomic_DNA"/>
</dbReference>
<keyword evidence="2 3" id="KW-0802">TPR repeat</keyword>
<dbReference type="PROSITE" id="PS50005">
    <property type="entry name" value="TPR"/>
    <property type="match status" value="2"/>
</dbReference>
<evidence type="ECO:0000313" key="5">
    <source>
        <dbReference type="Proteomes" id="UP000008850"/>
    </source>
</evidence>
<dbReference type="KEGG" id="phl:KKY_539"/>
<gene>
    <name evidence="4" type="ordered locus">KKY_539</name>
</gene>